<organism evidence="2 3">
    <name type="scientific">Streptococcus ictaluri 707-05</name>
    <dbReference type="NCBI Taxonomy" id="764299"/>
    <lineage>
        <taxon>Bacteria</taxon>
        <taxon>Bacillati</taxon>
        <taxon>Bacillota</taxon>
        <taxon>Bacilli</taxon>
        <taxon>Lactobacillales</taxon>
        <taxon>Streptococcaceae</taxon>
        <taxon>Streptococcus</taxon>
    </lineage>
</organism>
<sequence>MIRIVLIFLASQGNSFLLGLFVQGTLTLVQLMALQIALLINLISDWVRYGKGYRNLPFKRRCCWVIGSLLAMGIISLLVTQLDLEITSNQVRLLTVQKQVSPIVFSSF</sequence>
<dbReference type="Proteomes" id="UP000003330">
    <property type="component" value="Unassembled WGS sequence"/>
</dbReference>
<protein>
    <submittedName>
        <fullName evidence="2">Uncharacterized protein</fullName>
    </submittedName>
</protein>
<dbReference type="EMBL" id="AEUX02000006">
    <property type="protein sequence ID" value="EHI69796.1"/>
    <property type="molecule type" value="Genomic_DNA"/>
</dbReference>
<dbReference type="STRING" id="764299.STRIC_1180"/>
<evidence type="ECO:0000313" key="3">
    <source>
        <dbReference type="Proteomes" id="UP000003330"/>
    </source>
</evidence>
<proteinExistence type="predicted"/>
<keyword evidence="1" id="KW-0812">Transmembrane</keyword>
<name>G5K312_9STRE</name>
<dbReference type="RefSeq" id="WP_008089356.1">
    <property type="nucleotide sequence ID" value="NZ_AEUX02000006.1"/>
</dbReference>
<keyword evidence="3" id="KW-1185">Reference proteome</keyword>
<accession>G5K312</accession>
<dbReference type="AlphaFoldDB" id="G5K312"/>
<keyword evidence="1" id="KW-1133">Transmembrane helix</keyword>
<reference evidence="2 3" key="1">
    <citation type="journal article" date="2014" name="Int. J. Syst. Evol. Microbiol.">
        <title>Phylogenomics and the dynamic genome evolution of the genus Streptococcus.</title>
        <authorList>
            <consortium name="The Broad Institute Genome Sequencing Platform"/>
            <person name="Richards V.P."/>
            <person name="Palmer S.R."/>
            <person name="Pavinski Bitar P.D."/>
            <person name="Qin X."/>
            <person name="Weinstock G.M."/>
            <person name="Highlander S.K."/>
            <person name="Town C.D."/>
            <person name="Burne R.A."/>
            <person name="Stanhope M.J."/>
        </authorList>
    </citation>
    <scope>NUCLEOTIDE SEQUENCE [LARGE SCALE GENOMIC DNA]</scope>
    <source>
        <strain evidence="2 3">707-05</strain>
    </source>
</reference>
<feature type="transmembrane region" description="Helical" evidence="1">
    <location>
        <begin position="63"/>
        <end position="82"/>
    </location>
</feature>
<evidence type="ECO:0000256" key="1">
    <source>
        <dbReference type="SAM" id="Phobius"/>
    </source>
</evidence>
<comment type="caution">
    <text evidence="2">The sequence shown here is derived from an EMBL/GenBank/DDBJ whole genome shotgun (WGS) entry which is preliminary data.</text>
</comment>
<keyword evidence="1" id="KW-0472">Membrane</keyword>
<gene>
    <name evidence="2" type="ORF">STRIC_1180</name>
</gene>
<feature type="transmembrane region" description="Helical" evidence="1">
    <location>
        <begin position="25"/>
        <end position="43"/>
    </location>
</feature>
<evidence type="ECO:0000313" key="2">
    <source>
        <dbReference type="EMBL" id="EHI69796.1"/>
    </source>
</evidence>